<keyword evidence="3" id="KW-1185">Reference proteome</keyword>
<evidence type="ECO:0000313" key="2">
    <source>
        <dbReference type="EMBL" id="CAL1127066.1"/>
    </source>
</evidence>
<dbReference type="Proteomes" id="UP001152797">
    <property type="component" value="Unassembled WGS sequence"/>
</dbReference>
<proteinExistence type="predicted"/>
<accession>A0A9P1BL39</accession>
<evidence type="ECO:0000313" key="1">
    <source>
        <dbReference type="EMBL" id="CAI3973691.1"/>
    </source>
</evidence>
<dbReference type="EMBL" id="CAMXCT030000092">
    <property type="protein sequence ID" value="CAL4761003.1"/>
    <property type="molecule type" value="Genomic_DNA"/>
</dbReference>
<dbReference type="AlphaFoldDB" id="A0A9P1BL39"/>
<reference evidence="2" key="2">
    <citation type="submission" date="2024-04" db="EMBL/GenBank/DDBJ databases">
        <authorList>
            <person name="Chen Y."/>
            <person name="Shah S."/>
            <person name="Dougan E. K."/>
            <person name="Thang M."/>
            <person name="Chan C."/>
        </authorList>
    </citation>
    <scope>NUCLEOTIDE SEQUENCE [LARGE SCALE GENOMIC DNA]</scope>
</reference>
<dbReference type="EMBL" id="CAMXCT010000092">
    <property type="protein sequence ID" value="CAI3973691.1"/>
    <property type="molecule type" value="Genomic_DNA"/>
</dbReference>
<dbReference type="EMBL" id="CAMXCT020000092">
    <property type="protein sequence ID" value="CAL1127066.1"/>
    <property type="molecule type" value="Genomic_DNA"/>
</dbReference>
<sequence length="112" mass="12348">MVEVRVLSEMESSRRALETRSTKVWNQLLCCRTCGLDGNCTHDGGEIESEDQPAAPYLYASQPWAKAASPVHSAAPSKTIGAHRTCAKKRKVVSTSRTQGSFAVDVFRHELR</sequence>
<protein>
    <submittedName>
        <fullName evidence="1">Uncharacterized protein</fullName>
    </submittedName>
</protein>
<organism evidence="1">
    <name type="scientific">Cladocopium goreaui</name>
    <dbReference type="NCBI Taxonomy" id="2562237"/>
    <lineage>
        <taxon>Eukaryota</taxon>
        <taxon>Sar</taxon>
        <taxon>Alveolata</taxon>
        <taxon>Dinophyceae</taxon>
        <taxon>Suessiales</taxon>
        <taxon>Symbiodiniaceae</taxon>
        <taxon>Cladocopium</taxon>
    </lineage>
</organism>
<name>A0A9P1BL39_9DINO</name>
<evidence type="ECO:0000313" key="3">
    <source>
        <dbReference type="Proteomes" id="UP001152797"/>
    </source>
</evidence>
<comment type="caution">
    <text evidence="1">The sequence shown here is derived from an EMBL/GenBank/DDBJ whole genome shotgun (WGS) entry which is preliminary data.</text>
</comment>
<gene>
    <name evidence="1" type="ORF">C1SCF055_LOCUS2168</name>
</gene>
<reference evidence="1" key="1">
    <citation type="submission" date="2022-10" db="EMBL/GenBank/DDBJ databases">
        <authorList>
            <person name="Chen Y."/>
            <person name="Dougan E. K."/>
            <person name="Chan C."/>
            <person name="Rhodes N."/>
            <person name="Thang M."/>
        </authorList>
    </citation>
    <scope>NUCLEOTIDE SEQUENCE</scope>
</reference>